<dbReference type="Gene3D" id="3.20.20.10">
    <property type="entry name" value="Alanine racemase"/>
    <property type="match status" value="1"/>
</dbReference>
<feature type="binding site" evidence="4 6">
    <location>
        <position position="662"/>
    </location>
    <ligand>
        <name>substrate</name>
    </ligand>
</feature>
<feature type="transmembrane region" description="Helical" evidence="7">
    <location>
        <begin position="246"/>
        <end position="264"/>
    </location>
</feature>
<gene>
    <name evidence="9" type="primary">vanT</name>
    <name evidence="9" type="ORF">H8689_03225</name>
</gene>
<dbReference type="Pfam" id="PF01757">
    <property type="entry name" value="Acyl_transf_3"/>
    <property type="match status" value="1"/>
</dbReference>
<dbReference type="FunFam" id="3.20.20.10:FF:000002">
    <property type="entry name" value="Alanine racemase"/>
    <property type="match status" value="1"/>
</dbReference>
<dbReference type="InterPro" id="IPR000821">
    <property type="entry name" value="Ala_racemase"/>
</dbReference>
<feature type="domain" description="Alanine racemase C-terminal" evidence="8">
    <location>
        <begin position="592"/>
        <end position="721"/>
    </location>
</feature>
<protein>
    <recommendedName>
        <fullName evidence="4">Alanine racemase</fullName>
        <ecNumber evidence="4">5.1.1.1</ecNumber>
    </recommendedName>
</protein>
<feature type="transmembrane region" description="Helical" evidence="7">
    <location>
        <begin position="276"/>
        <end position="295"/>
    </location>
</feature>
<organism evidence="9 10">
    <name type="scientific">Wansuia hejianensis</name>
    <dbReference type="NCBI Taxonomy" id="2763667"/>
    <lineage>
        <taxon>Bacteria</taxon>
        <taxon>Bacillati</taxon>
        <taxon>Bacillota</taxon>
        <taxon>Clostridia</taxon>
        <taxon>Lachnospirales</taxon>
        <taxon>Lachnospiraceae</taxon>
        <taxon>Wansuia</taxon>
    </lineage>
</organism>
<feature type="modified residue" description="N6-(pyridoxal phosphate)lysine" evidence="4 5">
    <location>
        <position position="386"/>
    </location>
</feature>
<name>A0A926EYX0_9FIRM</name>
<dbReference type="InterPro" id="IPR029066">
    <property type="entry name" value="PLP-binding_barrel"/>
</dbReference>
<accession>A0A926EYX0</accession>
<evidence type="ECO:0000256" key="2">
    <source>
        <dbReference type="ARBA" id="ARBA00022898"/>
    </source>
</evidence>
<feature type="active site" description="Proton acceptor; specific for D-alanine" evidence="4">
    <location>
        <position position="386"/>
    </location>
</feature>
<dbReference type="InterPro" id="IPR001608">
    <property type="entry name" value="Ala_racemase_N"/>
</dbReference>
<feature type="binding site" evidence="4 6">
    <location>
        <position position="480"/>
    </location>
    <ligand>
        <name>substrate</name>
    </ligand>
</feature>
<dbReference type="InterPro" id="IPR009006">
    <property type="entry name" value="Ala_racemase/Decarboxylase_C"/>
</dbReference>
<evidence type="ECO:0000256" key="5">
    <source>
        <dbReference type="PIRSR" id="PIRSR600821-50"/>
    </source>
</evidence>
<dbReference type="PANTHER" id="PTHR30511">
    <property type="entry name" value="ALANINE RACEMASE"/>
    <property type="match status" value="1"/>
</dbReference>
<proteinExistence type="inferred from homology"/>
<keyword evidence="10" id="KW-1185">Reference proteome</keyword>
<dbReference type="NCBIfam" id="NF033131">
    <property type="entry name" value="vanT-G-Cterm"/>
    <property type="match status" value="1"/>
</dbReference>
<dbReference type="GO" id="GO:0030170">
    <property type="term" value="F:pyridoxal phosphate binding"/>
    <property type="evidence" value="ECO:0007669"/>
    <property type="project" value="UniProtKB-UniRule"/>
</dbReference>
<sequence>MSDSREYAGIDYFRIIAALLVVAIHISPLININETADFILTRIVGRVAVPFFFMVSGFFLFSDWEKSEKRLKNFLKKTVFLYGISIIIYIPVNIYTGYFKMDNLFINILKDVFIEGTMYHLWYLPASIFGAVVAWNLIRKMGHKDALSFAVFLYLIGLFGDSYFGLIKDIPLLSNLYGLIFQVSDYTRNGLFFAPIFFILGSIIRNSNVNYTKINNFVALLISLSLMLIEGLTLHSLEFQRHDSMYIMLVPTMFFLFRSLILYRGKRVPTLGTGTMVVYIIHPMMIIFVRLMGKILKLEWLLVENNIIHYIMVTLLSTMVAILAVWWEIGRNPRGGNGPHKDYTHKNLDNKRDRAWIEVNLDNLKHNVTVLQQIMPRDCHLMAVVKADAYGHGGERISSYLNKIGIKSFAVATIDEGIALRKKGVVGDILILGYTDLGRTQELWKYKLIQTIVSYDYGRELSELGYDLKVHIKIDTGMHRMGIDHRNVEKIAQIFKLENLEIRGIYTHLAVSDSRRTEDMEFTEKQIGSFYELLKDLKERGVRIPKTHIQSSYGLLNYPEIRCDYARIGMALYGVLSENSHKPRLNPDIRPVLSLKSKLRLIRDIKTGESLGYGRAFIANKNTRIGIVPIGYGDGVPRNLSCGRGSVLINGCEVPIVGRICMDQLMIDITDIPEAKVGDTIVLIGTSRNREILATDFAANGETISNEILCRLGSRLNKIYV</sequence>
<feature type="transmembrane region" description="Helical" evidence="7">
    <location>
        <begin position="79"/>
        <end position="99"/>
    </location>
</feature>
<evidence type="ECO:0000313" key="10">
    <source>
        <dbReference type="Proteomes" id="UP000601522"/>
    </source>
</evidence>
<dbReference type="Gene3D" id="2.40.37.10">
    <property type="entry name" value="Lyase, Ornithine Decarboxylase, Chain A, domain 1"/>
    <property type="match status" value="1"/>
</dbReference>
<dbReference type="PANTHER" id="PTHR30511:SF0">
    <property type="entry name" value="ALANINE RACEMASE, CATABOLIC-RELATED"/>
    <property type="match status" value="1"/>
</dbReference>
<dbReference type="SUPFAM" id="SSF51419">
    <property type="entry name" value="PLP-binding barrel"/>
    <property type="match status" value="1"/>
</dbReference>
<dbReference type="GO" id="GO:0016747">
    <property type="term" value="F:acyltransferase activity, transferring groups other than amino-acyl groups"/>
    <property type="evidence" value="ECO:0007669"/>
    <property type="project" value="InterPro"/>
</dbReference>
<evidence type="ECO:0000259" key="8">
    <source>
        <dbReference type="SMART" id="SM01005"/>
    </source>
</evidence>
<dbReference type="SMART" id="SM01005">
    <property type="entry name" value="Ala_racemase_C"/>
    <property type="match status" value="1"/>
</dbReference>
<dbReference type="PRINTS" id="PR00992">
    <property type="entry name" value="ALARACEMASE"/>
</dbReference>
<dbReference type="PROSITE" id="PS00395">
    <property type="entry name" value="ALANINE_RACEMASE"/>
    <property type="match status" value="1"/>
</dbReference>
<dbReference type="GO" id="GO:0005829">
    <property type="term" value="C:cytosol"/>
    <property type="evidence" value="ECO:0007669"/>
    <property type="project" value="TreeGrafter"/>
</dbReference>
<feature type="transmembrane region" description="Helical" evidence="7">
    <location>
        <begin position="147"/>
        <end position="166"/>
    </location>
</feature>
<feature type="transmembrane region" description="Helical" evidence="7">
    <location>
        <begin position="186"/>
        <end position="204"/>
    </location>
</feature>
<evidence type="ECO:0000256" key="3">
    <source>
        <dbReference type="ARBA" id="ARBA00023235"/>
    </source>
</evidence>
<evidence type="ECO:0000256" key="7">
    <source>
        <dbReference type="SAM" id="Phobius"/>
    </source>
</evidence>
<dbReference type="InterPro" id="IPR002656">
    <property type="entry name" value="Acyl_transf_3_dom"/>
</dbReference>
<comment type="cofactor">
    <cofactor evidence="1 4 5">
        <name>pyridoxal 5'-phosphate</name>
        <dbReference type="ChEBI" id="CHEBI:597326"/>
    </cofactor>
</comment>
<feature type="transmembrane region" description="Helical" evidence="7">
    <location>
        <begin position="307"/>
        <end position="327"/>
    </location>
</feature>
<feature type="transmembrane region" description="Helical" evidence="7">
    <location>
        <begin position="119"/>
        <end position="138"/>
    </location>
</feature>
<comment type="catalytic activity">
    <reaction evidence="4">
        <text>L-alanine = D-alanine</text>
        <dbReference type="Rhea" id="RHEA:20249"/>
        <dbReference type="ChEBI" id="CHEBI:57416"/>
        <dbReference type="ChEBI" id="CHEBI:57972"/>
        <dbReference type="EC" id="5.1.1.1"/>
    </reaction>
</comment>
<evidence type="ECO:0000256" key="4">
    <source>
        <dbReference type="HAMAP-Rule" id="MF_01201"/>
    </source>
</evidence>
<evidence type="ECO:0000256" key="6">
    <source>
        <dbReference type="PIRSR" id="PIRSR600821-52"/>
    </source>
</evidence>
<comment type="similarity">
    <text evidence="4">Belongs to the alanine racemase family.</text>
</comment>
<dbReference type="InterPro" id="IPR011079">
    <property type="entry name" value="Ala_racemase_C"/>
</dbReference>
<keyword evidence="7" id="KW-1133">Transmembrane helix</keyword>
<comment type="pathway">
    <text evidence="4">Amino-acid biosynthesis; D-alanine biosynthesis; D-alanine from L-alanine: step 1/1.</text>
</comment>
<evidence type="ECO:0000313" key="9">
    <source>
        <dbReference type="EMBL" id="MBC8590151.1"/>
    </source>
</evidence>
<dbReference type="NCBIfam" id="TIGR00492">
    <property type="entry name" value="alr"/>
    <property type="match status" value="1"/>
</dbReference>
<dbReference type="GO" id="GO:0030632">
    <property type="term" value="P:D-alanine biosynthetic process"/>
    <property type="evidence" value="ECO:0007669"/>
    <property type="project" value="UniProtKB-UniRule"/>
</dbReference>
<reference evidence="9 10" key="1">
    <citation type="submission" date="2020-08" db="EMBL/GenBank/DDBJ databases">
        <title>Genome public.</title>
        <authorList>
            <person name="Liu C."/>
            <person name="Sun Q."/>
        </authorList>
    </citation>
    <scope>NUCLEOTIDE SEQUENCE [LARGE SCALE GENOMIC DNA]</scope>
    <source>
        <strain evidence="9 10">NSJ-26</strain>
    </source>
</reference>
<evidence type="ECO:0000256" key="1">
    <source>
        <dbReference type="ARBA" id="ARBA00001933"/>
    </source>
</evidence>
<comment type="caution">
    <text evidence="9">The sequence shown here is derived from an EMBL/GenBank/DDBJ whole genome shotgun (WGS) entry which is preliminary data.</text>
</comment>
<keyword evidence="2 4" id="KW-0663">Pyridoxal phosphate</keyword>
<dbReference type="Pfam" id="PF00842">
    <property type="entry name" value="Ala_racemase_C"/>
    <property type="match status" value="1"/>
</dbReference>
<dbReference type="GO" id="GO:0008784">
    <property type="term" value="F:alanine racemase activity"/>
    <property type="evidence" value="ECO:0007669"/>
    <property type="project" value="UniProtKB-UniRule"/>
</dbReference>
<dbReference type="EMBL" id="JACRTK010000001">
    <property type="protein sequence ID" value="MBC8590151.1"/>
    <property type="molecule type" value="Genomic_DNA"/>
</dbReference>
<dbReference type="SUPFAM" id="SSF50621">
    <property type="entry name" value="Alanine racemase C-terminal domain-like"/>
    <property type="match status" value="1"/>
</dbReference>
<feature type="active site" description="Proton acceptor; specific for L-alanine" evidence="4">
    <location>
        <position position="613"/>
    </location>
</feature>
<comment type="function">
    <text evidence="4">Catalyzes the interconversion of L-alanine and D-alanine. May also act on other amino acids.</text>
</comment>
<keyword evidence="7" id="KW-0812">Transmembrane</keyword>
<keyword evidence="3 4" id="KW-0413">Isomerase</keyword>
<dbReference type="Proteomes" id="UP000601522">
    <property type="component" value="Unassembled WGS sequence"/>
</dbReference>
<dbReference type="InterPro" id="IPR020622">
    <property type="entry name" value="Ala_racemase_pyridoxalP-BS"/>
</dbReference>
<feature type="transmembrane region" description="Helical" evidence="7">
    <location>
        <begin position="12"/>
        <end position="32"/>
    </location>
</feature>
<feature type="transmembrane region" description="Helical" evidence="7">
    <location>
        <begin position="216"/>
        <end position="234"/>
    </location>
</feature>
<dbReference type="Pfam" id="PF01168">
    <property type="entry name" value="Ala_racemase_N"/>
    <property type="match status" value="1"/>
</dbReference>
<dbReference type="AlphaFoldDB" id="A0A926EYX0"/>
<keyword evidence="7" id="KW-0472">Membrane</keyword>
<dbReference type="HAMAP" id="MF_01201">
    <property type="entry name" value="Ala_racemase"/>
    <property type="match status" value="1"/>
</dbReference>
<dbReference type="RefSeq" id="WP_249322976.1">
    <property type="nucleotide sequence ID" value="NZ_JACRTK010000001.1"/>
</dbReference>
<dbReference type="EC" id="5.1.1.1" evidence="4"/>
<feature type="transmembrane region" description="Helical" evidence="7">
    <location>
        <begin position="38"/>
        <end position="59"/>
    </location>
</feature>